<name>A0A8D5UJ63_9BACL</name>
<evidence type="ECO:0000313" key="2">
    <source>
        <dbReference type="EMBL" id="BCU82807.1"/>
    </source>
</evidence>
<evidence type="ECO:0000256" key="1">
    <source>
        <dbReference type="SAM" id="Phobius"/>
    </source>
</evidence>
<accession>A0A8D5UJ63</accession>
<dbReference type="KEGG" id="pabs:JIR001_25900"/>
<dbReference type="Proteomes" id="UP000677436">
    <property type="component" value="Chromosome"/>
</dbReference>
<keyword evidence="3" id="KW-1185">Reference proteome</keyword>
<feature type="transmembrane region" description="Helical" evidence="1">
    <location>
        <begin position="81"/>
        <end position="103"/>
    </location>
</feature>
<gene>
    <name evidence="2" type="ORF">JIR001_25900</name>
</gene>
<feature type="transmembrane region" description="Helical" evidence="1">
    <location>
        <begin position="115"/>
        <end position="139"/>
    </location>
</feature>
<dbReference type="EMBL" id="AP024601">
    <property type="protein sequence ID" value="BCU82807.1"/>
    <property type="molecule type" value="Genomic_DNA"/>
</dbReference>
<dbReference type="RefSeq" id="WP_212773106.1">
    <property type="nucleotide sequence ID" value="NZ_AP024601.1"/>
</dbReference>
<feature type="transmembrane region" description="Helical" evidence="1">
    <location>
        <begin position="14"/>
        <end position="37"/>
    </location>
</feature>
<reference evidence="2" key="1">
    <citation type="journal article" date="2013" name="Int. J. Syst. Evol. Microbiol.">
        <title>Polycladomyces abyssicola gen. nov., sp. nov., a thermophilic filamentous bacterium isolated from hemipelagic sediment.</title>
        <authorList>
            <person name="Tsubouchi T."/>
            <person name="Shimane Y."/>
            <person name="Mori K."/>
            <person name="Usui K."/>
            <person name="Hiraki T."/>
            <person name="Tame A."/>
            <person name="Uematsu K."/>
            <person name="Maruyama T."/>
            <person name="Hatada Y."/>
        </authorList>
    </citation>
    <scope>NUCLEOTIDE SEQUENCE</scope>
    <source>
        <strain evidence="2">JIR-001</strain>
    </source>
</reference>
<keyword evidence="1" id="KW-0472">Membrane</keyword>
<reference evidence="2" key="2">
    <citation type="journal article" date="2021" name="Microbiol. Resour. Announc.">
        <title>Complete Genome Sequence of Polycladomyces abyssicola JIR-001T, Isolated from Hemipelagic Sediment in Deep Seawater.</title>
        <authorList>
            <person name="Tsubouchi T."/>
            <person name="Kaneko Y."/>
        </authorList>
    </citation>
    <scope>NUCLEOTIDE SEQUENCE</scope>
    <source>
        <strain evidence="2">JIR-001</strain>
    </source>
</reference>
<protein>
    <submittedName>
        <fullName evidence="2">Uncharacterized protein</fullName>
    </submittedName>
</protein>
<evidence type="ECO:0000313" key="3">
    <source>
        <dbReference type="Proteomes" id="UP000677436"/>
    </source>
</evidence>
<dbReference type="AlphaFoldDB" id="A0A8D5UJ63"/>
<feature type="transmembrane region" description="Helical" evidence="1">
    <location>
        <begin position="43"/>
        <end position="69"/>
    </location>
</feature>
<keyword evidence="1" id="KW-0812">Transmembrane</keyword>
<proteinExistence type="predicted"/>
<keyword evidence="1" id="KW-1133">Transmembrane helix</keyword>
<organism evidence="2 3">
    <name type="scientific">Polycladomyces abyssicola</name>
    <dbReference type="NCBI Taxonomy" id="1125966"/>
    <lineage>
        <taxon>Bacteria</taxon>
        <taxon>Bacillati</taxon>
        <taxon>Bacillota</taxon>
        <taxon>Bacilli</taxon>
        <taxon>Bacillales</taxon>
        <taxon>Thermoactinomycetaceae</taxon>
        <taxon>Polycladomyces</taxon>
    </lineage>
</organism>
<sequence>MDLWSLRKLLVRKLIVASLLFVFCLIYFLFNSVVVGIEMMESIAYILIFGVPILFIYAPIISVVAELISQKYSKNRKSSKLLLSLVIHLIGGVILPTLAVAVTKPSDLPLMFNSVFSLFISLSAIVPAFLFWLVDLLWLDFISKKTNLSK</sequence>